<feature type="region of interest" description="Disordered" evidence="1">
    <location>
        <begin position="21"/>
        <end position="59"/>
    </location>
</feature>
<name>A0A8E2F2X7_9PEZI</name>
<proteinExistence type="predicted"/>
<evidence type="ECO:0000313" key="4">
    <source>
        <dbReference type="Proteomes" id="UP000250140"/>
    </source>
</evidence>
<feature type="compositionally biased region" description="Polar residues" evidence="1">
    <location>
        <begin position="94"/>
        <end position="108"/>
    </location>
</feature>
<dbReference type="Pfam" id="PF15377">
    <property type="entry name" value="DUF4604"/>
    <property type="match status" value="1"/>
</dbReference>
<feature type="domain" description="DUF4604" evidence="2">
    <location>
        <begin position="6"/>
        <end position="167"/>
    </location>
</feature>
<dbReference type="Proteomes" id="UP000250140">
    <property type="component" value="Unassembled WGS sequence"/>
</dbReference>
<dbReference type="EMBL" id="KV749398">
    <property type="protein sequence ID" value="OCL09582.1"/>
    <property type="molecule type" value="Genomic_DNA"/>
</dbReference>
<reference evidence="3 4" key="1">
    <citation type="journal article" date="2016" name="Nat. Commun.">
        <title>Ectomycorrhizal ecology is imprinted in the genome of the dominant symbiotic fungus Cenococcum geophilum.</title>
        <authorList>
            <consortium name="DOE Joint Genome Institute"/>
            <person name="Peter M."/>
            <person name="Kohler A."/>
            <person name="Ohm R.A."/>
            <person name="Kuo A."/>
            <person name="Krutzmann J."/>
            <person name="Morin E."/>
            <person name="Arend M."/>
            <person name="Barry K.W."/>
            <person name="Binder M."/>
            <person name="Choi C."/>
            <person name="Clum A."/>
            <person name="Copeland A."/>
            <person name="Grisel N."/>
            <person name="Haridas S."/>
            <person name="Kipfer T."/>
            <person name="LaButti K."/>
            <person name="Lindquist E."/>
            <person name="Lipzen A."/>
            <person name="Maire R."/>
            <person name="Meier B."/>
            <person name="Mihaltcheva S."/>
            <person name="Molinier V."/>
            <person name="Murat C."/>
            <person name="Poggeler S."/>
            <person name="Quandt C.A."/>
            <person name="Sperisen C."/>
            <person name="Tritt A."/>
            <person name="Tisserant E."/>
            <person name="Crous P.W."/>
            <person name="Henrissat B."/>
            <person name="Nehls U."/>
            <person name="Egli S."/>
            <person name="Spatafora J.W."/>
            <person name="Grigoriev I.V."/>
            <person name="Martin F.M."/>
        </authorList>
    </citation>
    <scope>NUCLEOTIDE SEQUENCE [LARGE SCALE GENOMIC DNA]</scope>
    <source>
        <strain evidence="3 4">CBS 207.34</strain>
    </source>
</reference>
<dbReference type="OrthoDB" id="5388322at2759"/>
<dbReference type="AlphaFoldDB" id="A0A8E2F2X7"/>
<sequence>MSFKAKNLSYDAKEPAFLRKLKEEVSGTDSDCHDRPLARPKRGKQEDDDDGPTYVLEDSNMALSKSEYEALLAGETINDECKNQNMDAGEKKALSTTNALPAGNPSNQKGDRPAKQQATEIGKALKKRKIAKVIGEEDDADIKVRENKPIGKPKKKAKVIKLSFHEDANA</sequence>
<dbReference type="InterPro" id="IPR027911">
    <property type="entry name" value="DUF4604"/>
</dbReference>
<keyword evidence="4" id="KW-1185">Reference proteome</keyword>
<feature type="compositionally biased region" description="Basic and acidic residues" evidence="1">
    <location>
        <begin position="21"/>
        <end position="37"/>
    </location>
</feature>
<evidence type="ECO:0000256" key="1">
    <source>
        <dbReference type="SAM" id="MobiDB-lite"/>
    </source>
</evidence>
<feature type="region of interest" description="Disordered" evidence="1">
    <location>
        <begin position="83"/>
        <end position="123"/>
    </location>
</feature>
<accession>A0A8E2F2X7</accession>
<evidence type="ECO:0000259" key="2">
    <source>
        <dbReference type="Pfam" id="PF15377"/>
    </source>
</evidence>
<protein>
    <recommendedName>
        <fullName evidence="2">DUF4604 domain-containing protein</fullName>
    </recommendedName>
</protein>
<organism evidence="3 4">
    <name type="scientific">Glonium stellatum</name>
    <dbReference type="NCBI Taxonomy" id="574774"/>
    <lineage>
        <taxon>Eukaryota</taxon>
        <taxon>Fungi</taxon>
        <taxon>Dikarya</taxon>
        <taxon>Ascomycota</taxon>
        <taxon>Pezizomycotina</taxon>
        <taxon>Dothideomycetes</taxon>
        <taxon>Pleosporomycetidae</taxon>
        <taxon>Gloniales</taxon>
        <taxon>Gloniaceae</taxon>
        <taxon>Glonium</taxon>
    </lineage>
</organism>
<gene>
    <name evidence="3" type="ORF">AOQ84DRAFT_375694</name>
</gene>
<evidence type="ECO:0000313" key="3">
    <source>
        <dbReference type="EMBL" id="OCL09582.1"/>
    </source>
</evidence>